<evidence type="ECO:0000313" key="1">
    <source>
        <dbReference type="EMBL" id="CAB4726536.1"/>
    </source>
</evidence>
<accession>A0A6J6RVH6</accession>
<sequence length="125" mass="13366">MIFTIALGSFHTVHLDPVVGNGLMVCPRPQDDVRLDGASVHRAAWRDAVEGLARMGWAPWQHGRVPGIVHEGVTAAGDPVLALYAVQPMLAAPSDSHLADAWRELCEASGLIGSTLPRAGWLSLR</sequence>
<name>A0A6J6RVH6_9ZZZZ</name>
<organism evidence="1">
    <name type="scientific">freshwater metagenome</name>
    <dbReference type="NCBI Taxonomy" id="449393"/>
    <lineage>
        <taxon>unclassified sequences</taxon>
        <taxon>metagenomes</taxon>
        <taxon>ecological metagenomes</taxon>
    </lineage>
</organism>
<protein>
    <submittedName>
        <fullName evidence="1">Unannotated protein</fullName>
    </submittedName>
</protein>
<gene>
    <name evidence="1" type="ORF">UFOPK2579_02326</name>
</gene>
<reference evidence="1" key="1">
    <citation type="submission" date="2020-05" db="EMBL/GenBank/DDBJ databases">
        <authorList>
            <person name="Chiriac C."/>
            <person name="Salcher M."/>
            <person name="Ghai R."/>
            <person name="Kavagutti S V."/>
        </authorList>
    </citation>
    <scope>NUCLEOTIDE SEQUENCE</scope>
</reference>
<dbReference type="AlphaFoldDB" id="A0A6J6RVH6"/>
<dbReference type="EMBL" id="CAEZXR010000335">
    <property type="protein sequence ID" value="CAB4726536.1"/>
    <property type="molecule type" value="Genomic_DNA"/>
</dbReference>
<proteinExistence type="predicted"/>